<name>A0ABX1VAU1_9PLAN</name>
<proteinExistence type="predicted"/>
<dbReference type="Pfam" id="PF00440">
    <property type="entry name" value="TetR_N"/>
    <property type="match status" value="1"/>
</dbReference>
<protein>
    <submittedName>
        <fullName evidence="6">HTH-type transcriptional repressor ComR</fullName>
    </submittedName>
</protein>
<evidence type="ECO:0000256" key="3">
    <source>
        <dbReference type="ARBA" id="ARBA00023163"/>
    </source>
</evidence>
<sequence length="205" mass="22353">MARPRTFDADAALDAALRVFWMRGYRGASLEELTNVSGGSRPSLYAAFDDKNGLFAAALHRYRERFDAEALAVLESEADGRIAIERFLRLSARRFTDPDLPPGCPIAMQCAAMEPEPATDADENAQSVAAELDAALHAKLRARLARAKADEQLPPGEPLGPLADYLHGVRHALSVAARLGRSERALRAMIDVAMRTWPDERASVA</sequence>
<dbReference type="RefSeq" id="WP_171185000.1">
    <property type="nucleotide sequence ID" value="NZ_WTPX01000029.1"/>
</dbReference>
<accession>A0ABX1VAU1</accession>
<dbReference type="SUPFAM" id="SSF46689">
    <property type="entry name" value="Homeodomain-like"/>
    <property type="match status" value="1"/>
</dbReference>
<evidence type="ECO:0000256" key="2">
    <source>
        <dbReference type="ARBA" id="ARBA00023125"/>
    </source>
</evidence>
<dbReference type="InterPro" id="IPR001647">
    <property type="entry name" value="HTH_TetR"/>
</dbReference>
<evidence type="ECO:0000313" key="6">
    <source>
        <dbReference type="EMBL" id="NNJ25225.1"/>
    </source>
</evidence>
<keyword evidence="3" id="KW-0804">Transcription</keyword>
<keyword evidence="1" id="KW-0805">Transcription regulation</keyword>
<gene>
    <name evidence="6" type="primary">comR</name>
    <name evidence="6" type="ORF">LzC2_12930</name>
</gene>
<dbReference type="PROSITE" id="PS50977">
    <property type="entry name" value="HTH_TETR_2"/>
    <property type="match status" value="1"/>
</dbReference>
<dbReference type="Gene3D" id="1.10.357.10">
    <property type="entry name" value="Tetracycline Repressor, domain 2"/>
    <property type="match status" value="1"/>
</dbReference>
<evidence type="ECO:0000256" key="4">
    <source>
        <dbReference type="PROSITE-ProRule" id="PRU00335"/>
    </source>
</evidence>
<dbReference type="Proteomes" id="UP000609651">
    <property type="component" value="Unassembled WGS sequence"/>
</dbReference>
<keyword evidence="7" id="KW-1185">Reference proteome</keyword>
<evidence type="ECO:0000259" key="5">
    <source>
        <dbReference type="PROSITE" id="PS50977"/>
    </source>
</evidence>
<evidence type="ECO:0000256" key="1">
    <source>
        <dbReference type="ARBA" id="ARBA00023015"/>
    </source>
</evidence>
<feature type="DNA-binding region" description="H-T-H motif" evidence="4">
    <location>
        <begin position="29"/>
        <end position="48"/>
    </location>
</feature>
<organism evidence="6 7">
    <name type="scientific">Alienimonas chondri</name>
    <dbReference type="NCBI Taxonomy" id="2681879"/>
    <lineage>
        <taxon>Bacteria</taxon>
        <taxon>Pseudomonadati</taxon>
        <taxon>Planctomycetota</taxon>
        <taxon>Planctomycetia</taxon>
        <taxon>Planctomycetales</taxon>
        <taxon>Planctomycetaceae</taxon>
        <taxon>Alienimonas</taxon>
    </lineage>
</organism>
<dbReference type="SUPFAM" id="SSF48498">
    <property type="entry name" value="Tetracyclin repressor-like, C-terminal domain"/>
    <property type="match status" value="1"/>
</dbReference>
<dbReference type="PANTHER" id="PTHR47506:SF1">
    <property type="entry name" value="HTH-TYPE TRANSCRIPTIONAL REGULATOR YJDC"/>
    <property type="match status" value="1"/>
</dbReference>
<reference evidence="6 7" key="1">
    <citation type="journal article" date="2020" name="Syst. Appl. Microbiol.">
        <title>Alienimonas chondri sp. nov., a novel planctomycete isolated from the biofilm of the red alga Chondrus crispus.</title>
        <authorList>
            <person name="Vitorino I."/>
            <person name="Albuquerque L."/>
            <person name="Wiegand S."/>
            <person name="Kallscheuer N."/>
            <person name="da Costa M.S."/>
            <person name="Lobo-da-Cunha A."/>
            <person name="Jogler C."/>
            <person name="Lage O.M."/>
        </authorList>
    </citation>
    <scope>NUCLEOTIDE SEQUENCE [LARGE SCALE GENOMIC DNA]</scope>
    <source>
        <strain evidence="6 7">LzC2</strain>
    </source>
</reference>
<dbReference type="EMBL" id="WTPX01000029">
    <property type="protein sequence ID" value="NNJ25225.1"/>
    <property type="molecule type" value="Genomic_DNA"/>
</dbReference>
<feature type="domain" description="HTH tetR-type" evidence="5">
    <location>
        <begin position="6"/>
        <end position="66"/>
    </location>
</feature>
<dbReference type="InterPro" id="IPR036271">
    <property type="entry name" value="Tet_transcr_reg_TetR-rel_C_sf"/>
</dbReference>
<dbReference type="PANTHER" id="PTHR47506">
    <property type="entry name" value="TRANSCRIPTIONAL REGULATORY PROTEIN"/>
    <property type="match status" value="1"/>
</dbReference>
<dbReference type="InterPro" id="IPR009057">
    <property type="entry name" value="Homeodomain-like_sf"/>
</dbReference>
<dbReference type="Gene3D" id="1.10.10.60">
    <property type="entry name" value="Homeodomain-like"/>
    <property type="match status" value="1"/>
</dbReference>
<comment type="caution">
    <text evidence="6">The sequence shown here is derived from an EMBL/GenBank/DDBJ whole genome shotgun (WGS) entry which is preliminary data.</text>
</comment>
<keyword evidence="2 4" id="KW-0238">DNA-binding</keyword>
<evidence type="ECO:0000313" key="7">
    <source>
        <dbReference type="Proteomes" id="UP000609651"/>
    </source>
</evidence>